<comment type="caution">
    <text evidence="5">The sequence shown here is derived from an EMBL/GenBank/DDBJ whole genome shotgun (WGS) entry which is preliminary data.</text>
</comment>
<dbReference type="InterPro" id="IPR006035">
    <property type="entry name" value="Ureohydrolase"/>
</dbReference>
<dbReference type="SUPFAM" id="SSF52768">
    <property type="entry name" value="Arginase/deacetylase"/>
    <property type="match status" value="1"/>
</dbReference>
<organism evidence="5 6">
    <name type="scientific">Durusdinium trenchii</name>
    <dbReference type="NCBI Taxonomy" id="1381693"/>
    <lineage>
        <taxon>Eukaryota</taxon>
        <taxon>Sar</taxon>
        <taxon>Alveolata</taxon>
        <taxon>Dinophyceae</taxon>
        <taxon>Suessiales</taxon>
        <taxon>Symbiodiniaceae</taxon>
        <taxon>Durusdinium</taxon>
    </lineage>
</organism>
<accession>A0ABP0N131</accession>
<evidence type="ECO:0000256" key="2">
    <source>
        <dbReference type="ARBA" id="ARBA00022723"/>
    </source>
</evidence>
<keyword evidence="3 4" id="KW-0378">Hydrolase</keyword>
<dbReference type="InterPro" id="IPR020855">
    <property type="entry name" value="Ureohydrolase_Mn_BS"/>
</dbReference>
<dbReference type="PRINTS" id="PR00116">
    <property type="entry name" value="ARGINASE"/>
</dbReference>
<proteinExistence type="inferred from homology"/>
<reference evidence="5 6" key="1">
    <citation type="submission" date="2024-02" db="EMBL/GenBank/DDBJ databases">
        <authorList>
            <person name="Chen Y."/>
            <person name="Shah S."/>
            <person name="Dougan E. K."/>
            <person name="Thang M."/>
            <person name="Chan C."/>
        </authorList>
    </citation>
    <scope>NUCLEOTIDE SEQUENCE [LARGE SCALE GENOMIC DNA]</scope>
</reference>
<dbReference type="Gene3D" id="3.40.800.10">
    <property type="entry name" value="Ureohydrolase domain"/>
    <property type="match status" value="1"/>
</dbReference>
<dbReference type="Proteomes" id="UP001642484">
    <property type="component" value="Unassembled WGS sequence"/>
</dbReference>
<evidence type="ECO:0008006" key="7">
    <source>
        <dbReference type="Google" id="ProtNLM"/>
    </source>
</evidence>
<dbReference type="PROSITE" id="PS01053">
    <property type="entry name" value="ARGINASE_1"/>
    <property type="match status" value="1"/>
</dbReference>
<evidence type="ECO:0000256" key="3">
    <source>
        <dbReference type="ARBA" id="ARBA00022801"/>
    </source>
</evidence>
<keyword evidence="6" id="KW-1185">Reference proteome</keyword>
<dbReference type="Pfam" id="PF00491">
    <property type="entry name" value="Arginase"/>
    <property type="match status" value="1"/>
</dbReference>
<dbReference type="EMBL" id="CAXAMN010020890">
    <property type="protein sequence ID" value="CAK9056752.1"/>
    <property type="molecule type" value="Genomic_DNA"/>
</dbReference>
<keyword evidence="2" id="KW-0479">Metal-binding</keyword>
<protein>
    <recommendedName>
        <fullName evidence="7">Agmatinase</fullName>
    </recommendedName>
</protein>
<comment type="similarity">
    <text evidence="1">Belongs to the arginase family. Agmatinase subfamily.</text>
</comment>
<sequence length="397" mass="42529">MLTRSQTQLMHQHTISGKQSWTPLLDCFLITMGLFAVSIILSCASASAESEGGYEHGRLHLPFVGHTTFGKYPPLSDWTELQRVRERPDFAVLGVPNDMGTQFRSGAQMGPRGIREASTLYQFGHKEVFDADTGETYSYGSVLDVGDVDIVHTDQATSLNRTQEAVEAILSANVTPIILGGDHAITAPVCAALQVLQRPVVTEAKEGKPVTTFLVQIDAHLDFVDQRHGVRFGHGNSMRRCLELPHIDSMLQLGIRGVSSTAKSGFQDAAAMGSTVLSVRKVRELGVAAVAEKVPLGAMVYFSIDIDGLDPSIAPGTGTPSHGGFLYYEVKDLLRSIIRRGELVGLDLVEVAPPYDPAGVTTTLAARLLLDAMGFAKAANAGKNTGHAGQPPARGEL</sequence>
<evidence type="ECO:0000256" key="4">
    <source>
        <dbReference type="RuleBase" id="RU003684"/>
    </source>
</evidence>
<dbReference type="PANTHER" id="PTHR11358">
    <property type="entry name" value="ARGINASE/AGMATINASE"/>
    <property type="match status" value="1"/>
</dbReference>
<dbReference type="PROSITE" id="PS51409">
    <property type="entry name" value="ARGINASE_2"/>
    <property type="match status" value="1"/>
</dbReference>
<gene>
    <name evidence="5" type="ORF">CCMP2556_LOCUS28076</name>
</gene>
<dbReference type="PANTHER" id="PTHR11358:SF26">
    <property type="entry name" value="GUANIDINO ACID HYDROLASE, MITOCHONDRIAL"/>
    <property type="match status" value="1"/>
</dbReference>
<name>A0ABP0N131_9DINO</name>
<evidence type="ECO:0000313" key="6">
    <source>
        <dbReference type="Proteomes" id="UP001642484"/>
    </source>
</evidence>
<evidence type="ECO:0000313" key="5">
    <source>
        <dbReference type="EMBL" id="CAK9056752.1"/>
    </source>
</evidence>
<dbReference type="CDD" id="cd11589">
    <property type="entry name" value="Agmatinase_like_1"/>
    <property type="match status" value="1"/>
</dbReference>
<evidence type="ECO:0000256" key="1">
    <source>
        <dbReference type="ARBA" id="ARBA00009227"/>
    </source>
</evidence>
<dbReference type="InterPro" id="IPR023696">
    <property type="entry name" value="Ureohydrolase_dom_sf"/>
</dbReference>